<protein>
    <submittedName>
        <fullName evidence="14">General secretion pathway protein L</fullName>
    </submittedName>
</protein>
<sequence>MATIAPPLPRVAPTRTRTRARSQAAGTVIAFLPTDDAAPIAWQRFEGGVPAASGPSLDTLGEAIVDLGTERVVAVAPAADVTLHWAELPGLATAQARAAARLMVAEQSLVSGDALHVAVGDETEDGERPVAAVATERMSTWLARLAGAGIDPSAIVAAPLLLPLADEGFTRAAVGGETVYRGRSSGFADDPVLTPILVEARPVTPLTGRALDEAVLAGAETPVLDLRQGAFARSRRGRLDWALVRRLGWLALAIAAVSLLIGLVSIMRLSFAADAAEREAAEIARSALPRGTAAGADPVLALDRALAGERGGGLGFTTTAGVLFGAVQAVPGVELTGIDFGADGVMRAALRAPGAPEVEAIIERVEASGLEATPSPFQASEGRVSGELRIALP</sequence>
<dbReference type="SUPFAM" id="SSF53067">
    <property type="entry name" value="Actin-like ATPase domain"/>
    <property type="match status" value="1"/>
</dbReference>
<feature type="compositionally biased region" description="Pro residues" evidence="10">
    <location>
        <begin position="1"/>
        <end position="10"/>
    </location>
</feature>
<evidence type="ECO:0000256" key="11">
    <source>
        <dbReference type="SAM" id="Phobius"/>
    </source>
</evidence>
<name>A0ABX0XKH7_9SPHN</name>
<comment type="subcellular location">
    <subcellularLocation>
        <location evidence="1">Cell inner membrane</location>
        <topology evidence="1">Single-pass membrane protein</topology>
    </subcellularLocation>
</comment>
<keyword evidence="15" id="KW-1185">Reference proteome</keyword>
<evidence type="ECO:0000256" key="1">
    <source>
        <dbReference type="ARBA" id="ARBA00004377"/>
    </source>
</evidence>
<keyword evidence="8 11" id="KW-1133">Transmembrane helix</keyword>
<feature type="transmembrane region" description="Helical" evidence="11">
    <location>
        <begin position="243"/>
        <end position="267"/>
    </location>
</feature>
<evidence type="ECO:0000256" key="10">
    <source>
        <dbReference type="SAM" id="MobiDB-lite"/>
    </source>
</evidence>
<keyword evidence="7" id="KW-0653">Protein transport</keyword>
<evidence type="ECO:0000313" key="15">
    <source>
        <dbReference type="Proteomes" id="UP000734218"/>
    </source>
</evidence>
<dbReference type="Proteomes" id="UP000734218">
    <property type="component" value="Unassembled WGS sequence"/>
</dbReference>
<evidence type="ECO:0000256" key="2">
    <source>
        <dbReference type="ARBA" id="ARBA00005318"/>
    </source>
</evidence>
<dbReference type="NCBIfam" id="TIGR01709">
    <property type="entry name" value="typeII_sec_gspL"/>
    <property type="match status" value="1"/>
</dbReference>
<evidence type="ECO:0000259" key="13">
    <source>
        <dbReference type="Pfam" id="PF12693"/>
    </source>
</evidence>
<reference evidence="14 15" key="1">
    <citation type="submission" date="2020-03" db="EMBL/GenBank/DDBJ databases">
        <title>Genomic Encyclopedia of Type Strains, Phase IV (KMG-IV): sequencing the most valuable type-strain genomes for metagenomic binning, comparative biology and taxonomic classification.</title>
        <authorList>
            <person name="Goeker M."/>
        </authorList>
    </citation>
    <scope>NUCLEOTIDE SEQUENCE [LARGE SCALE GENOMIC DNA]</scope>
    <source>
        <strain evidence="14 15">DSM 27651</strain>
    </source>
</reference>
<comment type="caution">
    <text evidence="14">The sequence shown here is derived from an EMBL/GenBank/DDBJ whole genome shotgun (WGS) entry which is preliminary data.</text>
</comment>
<gene>
    <name evidence="14" type="ORF">GGR88_000761</name>
</gene>
<feature type="domain" description="GspL cytoplasmic actin-ATPase-like" evidence="12">
    <location>
        <begin position="72"/>
        <end position="181"/>
    </location>
</feature>
<evidence type="ECO:0000313" key="14">
    <source>
        <dbReference type="EMBL" id="NJC33287.1"/>
    </source>
</evidence>
<evidence type="ECO:0000259" key="12">
    <source>
        <dbReference type="Pfam" id="PF05134"/>
    </source>
</evidence>
<dbReference type="Gene3D" id="3.30.420.380">
    <property type="match status" value="1"/>
</dbReference>
<organism evidence="14 15">
    <name type="scientific">Sphingomonas jejuensis</name>
    <dbReference type="NCBI Taxonomy" id="904715"/>
    <lineage>
        <taxon>Bacteria</taxon>
        <taxon>Pseudomonadati</taxon>
        <taxon>Pseudomonadota</taxon>
        <taxon>Alphaproteobacteria</taxon>
        <taxon>Sphingomonadales</taxon>
        <taxon>Sphingomonadaceae</taxon>
        <taxon>Sphingomonas</taxon>
    </lineage>
</organism>
<feature type="domain" description="GspL periplasmic" evidence="13">
    <location>
        <begin position="241"/>
        <end position="390"/>
    </location>
</feature>
<evidence type="ECO:0000256" key="9">
    <source>
        <dbReference type="ARBA" id="ARBA00023136"/>
    </source>
</evidence>
<dbReference type="InterPro" id="IPR025691">
    <property type="entry name" value="GspL_pp_dom"/>
</dbReference>
<evidence type="ECO:0000256" key="6">
    <source>
        <dbReference type="ARBA" id="ARBA00022692"/>
    </source>
</evidence>
<keyword evidence="5" id="KW-0997">Cell inner membrane</keyword>
<evidence type="ECO:0000256" key="8">
    <source>
        <dbReference type="ARBA" id="ARBA00022989"/>
    </source>
</evidence>
<keyword evidence="9 11" id="KW-0472">Membrane</keyword>
<dbReference type="InterPro" id="IPR024230">
    <property type="entry name" value="GspL_cyto_dom"/>
</dbReference>
<dbReference type="InterPro" id="IPR007812">
    <property type="entry name" value="T2SS_protein-GspL"/>
</dbReference>
<keyword evidence="3" id="KW-0813">Transport</keyword>
<proteinExistence type="inferred from homology"/>
<dbReference type="InterPro" id="IPR043129">
    <property type="entry name" value="ATPase_NBD"/>
</dbReference>
<evidence type="ECO:0000256" key="3">
    <source>
        <dbReference type="ARBA" id="ARBA00022448"/>
    </source>
</evidence>
<comment type="similarity">
    <text evidence="2">Belongs to the GSP L family.</text>
</comment>
<keyword evidence="4" id="KW-1003">Cell membrane</keyword>
<accession>A0ABX0XKH7</accession>
<dbReference type="EMBL" id="JAATJE010000001">
    <property type="protein sequence ID" value="NJC33287.1"/>
    <property type="molecule type" value="Genomic_DNA"/>
</dbReference>
<evidence type="ECO:0000256" key="4">
    <source>
        <dbReference type="ARBA" id="ARBA00022475"/>
    </source>
</evidence>
<dbReference type="Pfam" id="PF05134">
    <property type="entry name" value="T2SSL"/>
    <property type="match status" value="1"/>
</dbReference>
<evidence type="ECO:0000256" key="5">
    <source>
        <dbReference type="ARBA" id="ARBA00022519"/>
    </source>
</evidence>
<feature type="compositionally biased region" description="Low complexity" evidence="10">
    <location>
        <begin position="11"/>
        <end position="20"/>
    </location>
</feature>
<feature type="region of interest" description="Disordered" evidence="10">
    <location>
        <begin position="1"/>
        <end position="20"/>
    </location>
</feature>
<evidence type="ECO:0000256" key="7">
    <source>
        <dbReference type="ARBA" id="ARBA00022927"/>
    </source>
</evidence>
<keyword evidence="6 11" id="KW-0812">Transmembrane</keyword>
<dbReference type="Pfam" id="PF12693">
    <property type="entry name" value="GspL_C"/>
    <property type="match status" value="1"/>
</dbReference>
<dbReference type="RefSeq" id="WP_167953154.1">
    <property type="nucleotide sequence ID" value="NZ_JAATJE010000001.1"/>
</dbReference>